<dbReference type="InterPro" id="IPR036942">
    <property type="entry name" value="Beta-barrel_TonB_sf"/>
</dbReference>
<evidence type="ECO:0000256" key="8">
    <source>
        <dbReference type="PROSITE-ProRule" id="PRU01360"/>
    </source>
</evidence>
<comment type="similarity">
    <text evidence="8 9">Belongs to the TonB-dependent receptor family.</text>
</comment>
<evidence type="ECO:0000259" key="10">
    <source>
        <dbReference type="Pfam" id="PF00593"/>
    </source>
</evidence>
<keyword evidence="5 9" id="KW-0798">TonB box</keyword>
<dbReference type="PROSITE" id="PS52016">
    <property type="entry name" value="TONB_DEPENDENT_REC_3"/>
    <property type="match status" value="1"/>
</dbReference>
<keyword evidence="3 8" id="KW-1134">Transmembrane beta strand</keyword>
<dbReference type="InterPro" id="IPR039426">
    <property type="entry name" value="TonB-dep_rcpt-like"/>
</dbReference>
<dbReference type="GO" id="GO:0044718">
    <property type="term" value="P:siderophore transmembrane transport"/>
    <property type="evidence" value="ECO:0007669"/>
    <property type="project" value="TreeGrafter"/>
</dbReference>
<dbReference type="InterPro" id="IPR012910">
    <property type="entry name" value="Plug_dom"/>
</dbReference>
<keyword evidence="7 8" id="KW-0998">Cell outer membrane</keyword>
<keyword evidence="4 8" id="KW-0812">Transmembrane</keyword>
<organism evidence="12 13">
    <name type="scientific">Candidatus Nitronauta litoralis</name>
    <dbReference type="NCBI Taxonomy" id="2705533"/>
    <lineage>
        <taxon>Bacteria</taxon>
        <taxon>Pseudomonadati</taxon>
        <taxon>Nitrospinota/Tectimicrobiota group</taxon>
        <taxon>Nitrospinota</taxon>
        <taxon>Nitrospinia</taxon>
        <taxon>Nitrospinales</taxon>
        <taxon>Nitrospinaceae</taxon>
        <taxon>Candidatus Nitronauta</taxon>
    </lineage>
</organism>
<name>A0A7T0G1X2_9BACT</name>
<evidence type="ECO:0000313" key="13">
    <source>
        <dbReference type="Proteomes" id="UP000594688"/>
    </source>
</evidence>
<dbReference type="CDD" id="cd01347">
    <property type="entry name" value="ligand_gated_channel"/>
    <property type="match status" value="1"/>
</dbReference>
<dbReference type="KEGG" id="nli:G3M70_16425"/>
<dbReference type="AlphaFoldDB" id="A0A7T0G1X2"/>
<evidence type="ECO:0000256" key="1">
    <source>
        <dbReference type="ARBA" id="ARBA00004571"/>
    </source>
</evidence>
<dbReference type="InterPro" id="IPR000531">
    <property type="entry name" value="Beta-barrel_TonB"/>
</dbReference>
<evidence type="ECO:0000256" key="7">
    <source>
        <dbReference type="ARBA" id="ARBA00023237"/>
    </source>
</evidence>
<accession>A0A7T0G1X2</accession>
<protein>
    <submittedName>
        <fullName evidence="12">TonB-dependent receptor</fullName>
    </submittedName>
</protein>
<dbReference type="GO" id="GO:0009279">
    <property type="term" value="C:cell outer membrane"/>
    <property type="evidence" value="ECO:0007669"/>
    <property type="project" value="UniProtKB-SubCell"/>
</dbReference>
<dbReference type="Gene3D" id="2.40.170.20">
    <property type="entry name" value="TonB-dependent receptor, beta-barrel domain"/>
    <property type="match status" value="1"/>
</dbReference>
<evidence type="ECO:0000256" key="6">
    <source>
        <dbReference type="ARBA" id="ARBA00023136"/>
    </source>
</evidence>
<dbReference type="Pfam" id="PF00593">
    <property type="entry name" value="TonB_dep_Rec_b-barrel"/>
    <property type="match status" value="1"/>
</dbReference>
<proteinExistence type="inferred from homology"/>
<dbReference type="GO" id="GO:0015344">
    <property type="term" value="F:siderophore uptake transmembrane transporter activity"/>
    <property type="evidence" value="ECO:0007669"/>
    <property type="project" value="TreeGrafter"/>
</dbReference>
<dbReference type="PANTHER" id="PTHR30069">
    <property type="entry name" value="TONB-DEPENDENT OUTER MEMBRANE RECEPTOR"/>
    <property type="match status" value="1"/>
</dbReference>
<evidence type="ECO:0000256" key="9">
    <source>
        <dbReference type="RuleBase" id="RU003357"/>
    </source>
</evidence>
<evidence type="ECO:0000256" key="3">
    <source>
        <dbReference type="ARBA" id="ARBA00022452"/>
    </source>
</evidence>
<keyword evidence="12" id="KW-0675">Receptor</keyword>
<dbReference type="Gene3D" id="2.170.130.10">
    <property type="entry name" value="TonB-dependent receptor, plug domain"/>
    <property type="match status" value="1"/>
</dbReference>
<keyword evidence="2 8" id="KW-0813">Transport</keyword>
<feature type="domain" description="TonB-dependent receptor plug" evidence="11">
    <location>
        <begin position="5"/>
        <end position="109"/>
    </location>
</feature>
<dbReference type="EMBL" id="CP048685">
    <property type="protein sequence ID" value="QPJ63376.1"/>
    <property type="molecule type" value="Genomic_DNA"/>
</dbReference>
<evidence type="ECO:0000259" key="11">
    <source>
        <dbReference type="Pfam" id="PF07715"/>
    </source>
</evidence>
<dbReference type="PANTHER" id="PTHR30069:SF42">
    <property type="entry name" value="FERRIC AEROBACTIN RECEPTOR"/>
    <property type="match status" value="1"/>
</dbReference>
<evidence type="ECO:0000256" key="2">
    <source>
        <dbReference type="ARBA" id="ARBA00022448"/>
    </source>
</evidence>
<comment type="subcellular location">
    <subcellularLocation>
        <location evidence="1 8">Cell outer membrane</location>
        <topology evidence="1 8">Multi-pass membrane protein</topology>
    </subcellularLocation>
</comment>
<feature type="domain" description="TonB-dependent receptor-like beta-barrel" evidence="10">
    <location>
        <begin position="205"/>
        <end position="643"/>
    </location>
</feature>
<dbReference type="Pfam" id="PF07715">
    <property type="entry name" value="Plug"/>
    <property type="match status" value="1"/>
</dbReference>
<keyword evidence="6 8" id="KW-0472">Membrane</keyword>
<evidence type="ECO:0000256" key="4">
    <source>
        <dbReference type="ARBA" id="ARBA00022692"/>
    </source>
</evidence>
<gene>
    <name evidence="12" type="ORF">G3M70_16425</name>
</gene>
<reference evidence="12 13" key="1">
    <citation type="submission" date="2020-02" db="EMBL/GenBank/DDBJ databases">
        <title>Genomic and physiological characterization of two novel Nitrospinaceae genera.</title>
        <authorList>
            <person name="Mueller A.J."/>
            <person name="Jung M.-Y."/>
            <person name="Strachan C.R."/>
            <person name="Herbold C.W."/>
            <person name="Kirkegaard R.H."/>
            <person name="Daims H."/>
        </authorList>
    </citation>
    <scope>NUCLEOTIDE SEQUENCE [LARGE SCALE GENOMIC DNA]</scope>
    <source>
        <strain evidence="12">EB</strain>
    </source>
</reference>
<dbReference type="Proteomes" id="UP000594688">
    <property type="component" value="Chromosome"/>
</dbReference>
<evidence type="ECO:0000256" key="5">
    <source>
        <dbReference type="ARBA" id="ARBA00023077"/>
    </source>
</evidence>
<dbReference type="InterPro" id="IPR037066">
    <property type="entry name" value="Plug_dom_sf"/>
</dbReference>
<evidence type="ECO:0000313" key="12">
    <source>
        <dbReference type="EMBL" id="QPJ63376.1"/>
    </source>
</evidence>
<dbReference type="SUPFAM" id="SSF56935">
    <property type="entry name" value="Porins"/>
    <property type="match status" value="1"/>
</dbReference>
<sequence>MSDSLKTVSQSVTIVTKEELAQQTTISQTRNLGEVLPKLVPGLALSNQSTDNFGQGIRGRNTLVMIDGVPQYSSINIGRDLNTIDPASIERIEVIRGATAIYGKGASGGLINIITKKAVKGTLTLNTNVTGNMSLAHPDDSFGGSLTQGVTGGSGPIDYTVTGTFSRTGGQFDADGDRTMPGYQNYTGALADTNVFNIHGKVGYDIDQQQRIQLSTNYHDVETDTDYTFDQNVDDTCSPFTGCRTKARLLEGLSLEDEPHQKNLVTSLDYTHQDLWGSQLTAQGYYRRVRALFPPFNLSAFSSPGLTWPIQAGRTESDVYGGRLQIVTPIPVAWNPRLLYGVDYNNEETSSTTDVFDTPAYNASGGRVFQFMREARGMSGRQQDLGFFLQTEVSPLEWVTFRGGFRHERIWINASDSYFPTTPESQFGSATDTSLDATLFNAGVTAQVSDAVSMFFNYSEGFILPQWTSLRVTTEDQRFVPIKTENYELGARGDWERVQGSLAVFYNKSELGASFDAVENTLVRAPERRWGLEFTADATPIDNWQVGTTVSYLLGVNDTDGDGSFTPMATSVIPPVKVTGYVEHLTCPDLSWRNRVQILYSGSRDLAFDAGVEQFPIESFVTVDLISSIQAGPGTLRFGVENVLNELYFAPQTQSDSFTNRSYTPSRGATATIGYSITY</sequence>